<comment type="caution">
    <text evidence="8">The sequence shown here is derived from an EMBL/GenBank/DDBJ whole genome shotgun (WGS) entry which is preliminary data.</text>
</comment>
<feature type="chain" id="PRO_5039043711" evidence="6">
    <location>
        <begin position="29"/>
        <end position="412"/>
    </location>
</feature>
<dbReference type="GO" id="GO:0004252">
    <property type="term" value="F:serine-type endopeptidase activity"/>
    <property type="evidence" value="ECO:0007669"/>
    <property type="project" value="UniProtKB-EC"/>
</dbReference>
<dbReference type="SMART" id="SM00228">
    <property type="entry name" value="PDZ"/>
    <property type="match status" value="1"/>
</dbReference>
<organism evidence="8 9">
    <name type="scientific">Streptomyces netropsis</name>
    <name type="common">Streptoverticillium netropsis</name>
    <dbReference type="NCBI Taxonomy" id="55404"/>
    <lineage>
        <taxon>Bacteria</taxon>
        <taxon>Bacillati</taxon>
        <taxon>Actinomycetota</taxon>
        <taxon>Actinomycetes</taxon>
        <taxon>Kitasatosporales</taxon>
        <taxon>Streptomycetaceae</taxon>
        <taxon>Streptomyces</taxon>
    </lineage>
</organism>
<dbReference type="Gene3D" id="3.90.226.10">
    <property type="entry name" value="2-enoyl-CoA Hydratase, Chain A, domain 1"/>
    <property type="match status" value="1"/>
</dbReference>
<keyword evidence="6" id="KW-0732">Signal</keyword>
<evidence type="ECO:0000256" key="5">
    <source>
        <dbReference type="SAM" id="MobiDB-lite"/>
    </source>
</evidence>
<keyword evidence="3 8" id="KW-0378">Hydrolase</keyword>
<protein>
    <submittedName>
        <fullName evidence="8">Carboxyl-terminal processing protease</fullName>
        <ecNumber evidence="8">3.4.21.102</ecNumber>
    </submittedName>
</protein>
<gene>
    <name evidence="8" type="ORF">FHS38_006736</name>
</gene>
<feature type="region of interest" description="Disordered" evidence="5">
    <location>
        <begin position="34"/>
        <end position="56"/>
    </location>
</feature>
<proteinExistence type="inferred from homology"/>
<dbReference type="InterPro" id="IPR005151">
    <property type="entry name" value="Tail-specific_protease"/>
</dbReference>
<evidence type="ECO:0000313" key="9">
    <source>
        <dbReference type="Proteomes" id="UP000556436"/>
    </source>
</evidence>
<dbReference type="Gene3D" id="3.30.750.44">
    <property type="match status" value="1"/>
</dbReference>
<dbReference type="InterPro" id="IPR001478">
    <property type="entry name" value="PDZ"/>
</dbReference>
<evidence type="ECO:0000313" key="8">
    <source>
        <dbReference type="EMBL" id="MBB4890647.1"/>
    </source>
</evidence>
<dbReference type="RefSeq" id="WP_184739996.1">
    <property type="nucleotide sequence ID" value="NZ_BMRW01000021.1"/>
</dbReference>
<dbReference type="EC" id="3.4.21.102" evidence="8"/>
<dbReference type="SUPFAM" id="SSF50156">
    <property type="entry name" value="PDZ domain-like"/>
    <property type="match status" value="1"/>
</dbReference>
<dbReference type="AlphaFoldDB" id="A0A7W7LIS4"/>
<keyword evidence="4" id="KW-0720">Serine protease</keyword>
<feature type="region of interest" description="Disordered" evidence="5">
    <location>
        <begin position="171"/>
        <end position="196"/>
    </location>
</feature>
<dbReference type="Proteomes" id="UP000556436">
    <property type="component" value="Unassembled WGS sequence"/>
</dbReference>
<accession>A0A7W7LIS4</accession>
<comment type="similarity">
    <text evidence="1">Belongs to the peptidase S41A family.</text>
</comment>
<dbReference type="GO" id="GO:0030288">
    <property type="term" value="C:outer membrane-bounded periplasmic space"/>
    <property type="evidence" value="ECO:0007669"/>
    <property type="project" value="TreeGrafter"/>
</dbReference>
<dbReference type="PANTHER" id="PTHR32060:SF30">
    <property type="entry name" value="CARBOXY-TERMINAL PROCESSING PROTEASE CTPA"/>
    <property type="match status" value="1"/>
</dbReference>
<evidence type="ECO:0000256" key="3">
    <source>
        <dbReference type="ARBA" id="ARBA00022801"/>
    </source>
</evidence>
<dbReference type="SUPFAM" id="SSF52096">
    <property type="entry name" value="ClpP/crotonase"/>
    <property type="match status" value="1"/>
</dbReference>
<feature type="compositionally biased region" description="Basic and acidic residues" evidence="5">
    <location>
        <begin position="39"/>
        <end position="48"/>
    </location>
</feature>
<dbReference type="GO" id="GO:0006508">
    <property type="term" value="P:proteolysis"/>
    <property type="evidence" value="ECO:0007669"/>
    <property type="project" value="UniProtKB-KW"/>
</dbReference>
<dbReference type="InterPro" id="IPR041489">
    <property type="entry name" value="PDZ_6"/>
</dbReference>
<feature type="domain" description="PDZ" evidence="7">
    <location>
        <begin position="105"/>
        <end position="171"/>
    </location>
</feature>
<evidence type="ECO:0000256" key="4">
    <source>
        <dbReference type="ARBA" id="ARBA00022825"/>
    </source>
</evidence>
<evidence type="ECO:0000256" key="6">
    <source>
        <dbReference type="SAM" id="SignalP"/>
    </source>
</evidence>
<dbReference type="PROSITE" id="PS50106">
    <property type="entry name" value="PDZ"/>
    <property type="match status" value="1"/>
</dbReference>
<evidence type="ECO:0000259" key="7">
    <source>
        <dbReference type="PROSITE" id="PS50106"/>
    </source>
</evidence>
<dbReference type="GO" id="GO:0007165">
    <property type="term" value="P:signal transduction"/>
    <property type="evidence" value="ECO:0007669"/>
    <property type="project" value="TreeGrafter"/>
</dbReference>
<name>A0A7W7LIS4_STRNE</name>
<dbReference type="InterPro" id="IPR029045">
    <property type="entry name" value="ClpP/crotonase-like_dom_sf"/>
</dbReference>
<dbReference type="Gene3D" id="2.30.42.10">
    <property type="match status" value="1"/>
</dbReference>
<evidence type="ECO:0000256" key="1">
    <source>
        <dbReference type="ARBA" id="ARBA00009179"/>
    </source>
</evidence>
<feature type="signal peptide" evidence="6">
    <location>
        <begin position="1"/>
        <end position="28"/>
    </location>
</feature>
<keyword evidence="9" id="KW-1185">Reference proteome</keyword>
<keyword evidence="2 8" id="KW-0645">Protease</keyword>
<sequence>MPGPTMFVPPRRVRRGAALTLVFASVLAAGATAGSWGMDRQDGGEHAGGRSSRTVARAVDRRAVEAAAAQAARKGKSGSEAAAEVVSRSGDRWSAVYSAREYEGFQRALDGAYVGVGLSARRGPGGGTEIDGVQPGSPAERAGLRPGDRVRTVDGADITGRPVTETVARLRGDAGSQAPGGDAGKSSVRAAAAAPGTPVRLGLQRGDRSWERTLHRQRLTTESVTVDRLRDDEAPATRIKVVSFTKGTGERVRQAVRAAERGEGILLDLRGNSGGLVTEAVDAASAFLDGGLVATYDVHGEQRVLQAEPGGHTRPALVVLVDSGTMSAAELLAGALQDRGRAVLVGGSTFGKGSVQMPSRLPDGSVAELTVGHYRTPAGRAVDGRGITPDLVVRGDAERRARTVLSGLGVGS</sequence>
<dbReference type="EMBL" id="JACHJG010000022">
    <property type="protein sequence ID" value="MBB4890647.1"/>
    <property type="molecule type" value="Genomic_DNA"/>
</dbReference>
<evidence type="ECO:0000256" key="2">
    <source>
        <dbReference type="ARBA" id="ARBA00022670"/>
    </source>
</evidence>
<dbReference type="CDD" id="cd07560">
    <property type="entry name" value="Peptidase_S41_CPP"/>
    <property type="match status" value="1"/>
</dbReference>
<reference evidence="8 9" key="1">
    <citation type="submission" date="2020-08" db="EMBL/GenBank/DDBJ databases">
        <title>Genomic Encyclopedia of Type Strains, Phase III (KMG-III): the genomes of soil and plant-associated and newly described type strains.</title>
        <authorList>
            <person name="Whitman W."/>
        </authorList>
    </citation>
    <scope>NUCLEOTIDE SEQUENCE [LARGE SCALE GENOMIC DNA]</scope>
    <source>
        <strain evidence="8 9">CECT 3265</strain>
    </source>
</reference>
<dbReference type="Pfam" id="PF03572">
    <property type="entry name" value="Peptidase_S41"/>
    <property type="match status" value="1"/>
</dbReference>
<dbReference type="InterPro" id="IPR036034">
    <property type="entry name" value="PDZ_sf"/>
</dbReference>
<dbReference type="Pfam" id="PF17820">
    <property type="entry name" value="PDZ_6"/>
    <property type="match status" value="1"/>
</dbReference>
<dbReference type="PANTHER" id="PTHR32060">
    <property type="entry name" value="TAIL-SPECIFIC PROTEASE"/>
    <property type="match status" value="1"/>
</dbReference>
<dbReference type="SMART" id="SM00245">
    <property type="entry name" value="TSPc"/>
    <property type="match status" value="1"/>
</dbReference>
<dbReference type="InterPro" id="IPR004447">
    <property type="entry name" value="Peptidase_S41A"/>
</dbReference>
<feature type="region of interest" description="Disordered" evidence="5">
    <location>
        <begin position="127"/>
        <end position="149"/>
    </location>
</feature>